<dbReference type="OrthoDB" id="9803968at2"/>
<feature type="non-terminal residue" evidence="3">
    <location>
        <position position="161"/>
    </location>
</feature>
<dbReference type="InterPro" id="IPR050237">
    <property type="entry name" value="ATP-dep_AMP-bd_enzyme"/>
</dbReference>
<dbReference type="InterPro" id="IPR000873">
    <property type="entry name" value="AMP-dep_synth/lig_dom"/>
</dbReference>
<dbReference type="EMBL" id="VNIM01000189">
    <property type="protein sequence ID" value="TVV69691.1"/>
    <property type="molecule type" value="Genomic_DNA"/>
</dbReference>
<dbReference type="GO" id="GO:0016874">
    <property type="term" value="F:ligase activity"/>
    <property type="evidence" value="ECO:0007669"/>
    <property type="project" value="UniProtKB-KW"/>
</dbReference>
<feature type="transmembrane region" description="Helical" evidence="1">
    <location>
        <begin position="102"/>
        <end position="124"/>
    </location>
</feature>
<evidence type="ECO:0000313" key="4">
    <source>
        <dbReference type="Proteomes" id="UP000318681"/>
    </source>
</evidence>
<gene>
    <name evidence="3" type="ORF">FOY91_21070</name>
</gene>
<keyword evidence="1" id="KW-1133">Transmembrane helix</keyword>
<keyword evidence="4" id="KW-1185">Reference proteome</keyword>
<dbReference type="AlphaFoldDB" id="A0A558QRC3"/>
<accession>A0A558QRC3</accession>
<proteinExistence type="predicted"/>
<dbReference type="Pfam" id="PF00501">
    <property type="entry name" value="AMP-binding"/>
    <property type="match status" value="1"/>
</dbReference>
<evidence type="ECO:0000256" key="1">
    <source>
        <dbReference type="SAM" id="Phobius"/>
    </source>
</evidence>
<dbReference type="RefSeq" id="WP_145155991.1">
    <property type="nucleotide sequence ID" value="NZ_VNIM01000189.1"/>
</dbReference>
<dbReference type="SUPFAM" id="SSF56801">
    <property type="entry name" value="Acetyl-CoA synthetase-like"/>
    <property type="match status" value="1"/>
</dbReference>
<evidence type="ECO:0000313" key="3">
    <source>
        <dbReference type="EMBL" id="TVV69691.1"/>
    </source>
</evidence>
<protein>
    <submittedName>
        <fullName evidence="3">Long-chain fatty acid--CoA ligase</fullName>
    </submittedName>
</protein>
<keyword evidence="1" id="KW-0472">Membrane</keyword>
<sequence length="161" mass="16806">MPSESDRRFDAAMAAITGPGGMLAVAPDADGRMIVPGLPGTLADLFRWACARGGDAVAIVAGDERLGFAAIDALSEDLARALAGRGIARGDRVAIAMRNCPAWILVYMAIAKAGGIAVLLNGWWTADELAQGIALTTPRLVIADAERARRIGDHQTRRGEG</sequence>
<dbReference type="InterPro" id="IPR042099">
    <property type="entry name" value="ANL_N_sf"/>
</dbReference>
<organism evidence="3 4">
    <name type="scientific">Alterirhizorhabdus solaris</name>
    <dbReference type="NCBI Taxonomy" id="2529389"/>
    <lineage>
        <taxon>Bacteria</taxon>
        <taxon>Pseudomonadati</taxon>
        <taxon>Pseudomonadota</taxon>
        <taxon>Alphaproteobacteria</taxon>
        <taxon>Sphingomonadales</taxon>
        <taxon>Rhizorhabdaceae</taxon>
        <taxon>Alterirhizorhabdus</taxon>
    </lineage>
</organism>
<comment type="caution">
    <text evidence="3">The sequence shown here is derived from an EMBL/GenBank/DDBJ whole genome shotgun (WGS) entry which is preliminary data.</text>
</comment>
<feature type="domain" description="AMP-dependent synthetase/ligase" evidence="2">
    <location>
        <begin position="46"/>
        <end position="146"/>
    </location>
</feature>
<dbReference type="PANTHER" id="PTHR43767">
    <property type="entry name" value="LONG-CHAIN-FATTY-ACID--COA LIGASE"/>
    <property type="match status" value="1"/>
</dbReference>
<dbReference type="PANTHER" id="PTHR43767:SF1">
    <property type="entry name" value="NONRIBOSOMAL PEPTIDE SYNTHASE PES1 (EUROFUNG)-RELATED"/>
    <property type="match status" value="1"/>
</dbReference>
<keyword evidence="1" id="KW-0812">Transmembrane</keyword>
<name>A0A558QRC3_9SPHN</name>
<evidence type="ECO:0000259" key="2">
    <source>
        <dbReference type="Pfam" id="PF00501"/>
    </source>
</evidence>
<reference evidence="3 4" key="1">
    <citation type="submission" date="2019-07" db="EMBL/GenBank/DDBJ databases">
        <title>Sphingomonas solaris sp. nov., isolated from a solar panel from Boston, Massachusetts.</title>
        <authorList>
            <person name="Tanner K."/>
            <person name="Pascual J."/>
            <person name="Mancuso C."/>
            <person name="Pereto J."/>
            <person name="Khalil A."/>
            <person name="Vilanova C."/>
        </authorList>
    </citation>
    <scope>NUCLEOTIDE SEQUENCE [LARGE SCALE GENOMIC DNA]</scope>
    <source>
        <strain evidence="3 4">R4DWN</strain>
    </source>
</reference>
<dbReference type="Proteomes" id="UP000318681">
    <property type="component" value="Unassembled WGS sequence"/>
</dbReference>
<keyword evidence="3" id="KW-0436">Ligase</keyword>
<dbReference type="Gene3D" id="3.40.50.12780">
    <property type="entry name" value="N-terminal domain of ligase-like"/>
    <property type="match status" value="1"/>
</dbReference>